<protein>
    <recommendedName>
        <fullName evidence="10">Magnesium transporter</fullName>
    </recommendedName>
</protein>
<evidence type="ECO:0000313" key="13">
    <source>
        <dbReference type="Proteomes" id="UP001211907"/>
    </source>
</evidence>
<proteinExistence type="inferred from homology"/>
<keyword evidence="8 10" id="KW-0406">Ion transport</keyword>
<evidence type="ECO:0000256" key="11">
    <source>
        <dbReference type="SAM" id="MobiDB-lite"/>
    </source>
</evidence>
<keyword evidence="6" id="KW-0809">Transit peptide</keyword>
<keyword evidence="5 10" id="KW-0460">Magnesium</keyword>
<feature type="region of interest" description="Disordered" evidence="11">
    <location>
        <begin position="62"/>
        <end position="94"/>
    </location>
</feature>
<evidence type="ECO:0000256" key="1">
    <source>
        <dbReference type="ARBA" id="ARBA00004141"/>
    </source>
</evidence>
<evidence type="ECO:0000256" key="2">
    <source>
        <dbReference type="ARBA" id="ARBA00009765"/>
    </source>
</evidence>
<keyword evidence="7 10" id="KW-1133">Transmembrane helix</keyword>
<dbReference type="AlphaFoldDB" id="A0AAD5SVM0"/>
<dbReference type="EMBL" id="JADGJH010001521">
    <property type="protein sequence ID" value="KAJ3112640.1"/>
    <property type="molecule type" value="Genomic_DNA"/>
</dbReference>
<dbReference type="GO" id="GO:0045016">
    <property type="term" value="P:mitochondrial magnesium ion transmembrane transport"/>
    <property type="evidence" value="ECO:0007669"/>
    <property type="project" value="TreeGrafter"/>
</dbReference>
<evidence type="ECO:0000256" key="6">
    <source>
        <dbReference type="ARBA" id="ARBA00022946"/>
    </source>
</evidence>
<evidence type="ECO:0000256" key="4">
    <source>
        <dbReference type="ARBA" id="ARBA00022692"/>
    </source>
</evidence>
<evidence type="ECO:0000256" key="8">
    <source>
        <dbReference type="ARBA" id="ARBA00023065"/>
    </source>
</evidence>
<reference evidence="12" key="1">
    <citation type="submission" date="2020-05" db="EMBL/GenBank/DDBJ databases">
        <title>Phylogenomic resolution of chytrid fungi.</title>
        <authorList>
            <person name="Stajich J.E."/>
            <person name="Amses K."/>
            <person name="Simmons R."/>
            <person name="Seto K."/>
            <person name="Myers J."/>
            <person name="Bonds A."/>
            <person name="Quandt C.A."/>
            <person name="Barry K."/>
            <person name="Liu P."/>
            <person name="Grigoriev I."/>
            <person name="Longcore J.E."/>
            <person name="James T.Y."/>
        </authorList>
    </citation>
    <scope>NUCLEOTIDE SEQUENCE</scope>
    <source>
        <strain evidence="12">JEL0513</strain>
    </source>
</reference>
<keyword evidence="13" id="KW-1185">Reference proteome</keyword>
<feature type="transmembrane region" description="Helical" evidence="10">
    <location>
        <begin position="427"/>
        <end position="447"/>
    </location>
</feature>
<comment type="similarity">
    <text evidence="2 10">Belongs to the CorA metal ion transporter (MIT) (TC 1.A.35) family.</text>
</comment>
<comment type="subcellular location">
    <subcellularLocation>
        <location evidence="1">Membrane</location>
        <topology evidence="1">Multi-pass membrane protein</topology>
    </subcellularLocation>
    <subcellularLocation>
        <location evidence="10">Mitochondrion inner membrane</location>
        <topology evidence="10">Multi-pass membrane protein</topology>
    </subcellularLocation>
</comment>
<comment type="caution">
    <text evidence="12">The sequence shown here is derived from an EMBL/GenBank/DDBJ whole genome shotgun (WGS) entry which is preliminary data.</text>
</comment>
<keyword evidence="4 10" id="KW-0812">Transmembrane</keyword>
<keyword evidence="9 10" id="KW-0472">Membrane</keyword>
<dbReference type="CDD" id="cd12823">
    <property type="entry name" value="Mrs2_Mfm1p-like"/>
    <property type="match status" value="1"/>
</dbReference>
<dbReference type="Proteomes" id="UP001211907">
    <property type="component" value="Unassembled WGS sequence"/>
</dbReference>
<keyword evidence="10" id="KW-0999">Mitochondrion inner membrane</keyword>
<evidence type="ECO:0000313" key="12">
    <source>
        <dbReference type="EMBL" id="KAJ3112640.1"/>
    </source>
</evidence>
<evidence type="ECO:0000256" key="3">
    <source>
        <dbReference type="ARBA" id="ARBA00022448"/>
    </source>
</evidence>
<keyword evidence="3 10" id="KW-0813">Transport</keyword>
<feature type="compositionally biased region" description="Low complexity" evidence="11">
    <location>
        <begin position="76"/>
        <end position="85"/>
    </location>
</feature>
<dbReference type="InterPro" id="IPR039204">
    <property type="entry name" value="MRS2-like"/>
</dbReference>
<dbReference type="Gene3D" id="1.20.58.340">
    <property type="entry name" value="Magnesium transport protein CorA, transmembrane region"/>
    <property type="match status" value="1"/>
</dbReference>
<sequence length="466" mass="52145">MIFKLFAKQSGAIRRFPNRTRRQAVVQMDKLSRLFHASLMPTKDLKPTPVKIKQRVFDPFVPELPTREPDAQTNDSQPASSTLLSPQPPLPQLPEDNGFIGLDGDFHGDEFPAIKTNKTRGKITKEDLMLSMAGSKAMTIRGVSFDTMGRVSDFDREFQRAHICIQNTLQPRDLRKIDTSLSDQSQVILVREKAILVNLAHVRALVRADAVLVIASPTDSKETAQFHSSFIYELQGALGNPNDKTLFEIKVMEAIMNSASSSLVYELDQLEKESEFLLQSIDVGVSSTQLNKLLLLRRAYNKFLQRVEGFRSAINMVLTNDEDLAGMYVTDKALGKPHVVSDHIDMELMLEHYVKIGDDLVSKVLETSSNLQTTQNMIGIILDNTRNKLIVFDLKANLATAAISSAALMAGLLGMNLPNHIENYPHIFEGVALASLGIVFGIYFGAVQRMGKITKWKGLIWRRYEK</sequence>
<gene>
    <name evidence="12" type="primary">MRS2</name>
    <name evidence="12" type="ORF">HK100_002264</name>
</gene>
<comment type="caution">
    <text evidence="10">Lacks conserved residue(s) required for the propagation of feature annotation.</text>
</comment>
<dbReference type="Gene3D" id="2.40.128.330">
    <property type="match status" value="1"/>
</dbReference>
<evidence type="ECO:0000256" key="7">
    <source>
        <dbReference type="ARBA" id="ARBA00022989"/>
    </source>
</evidence>
<dbReference type="Pfam" id="PF22099">
    <property type="entry name" value="MRS2-like"/>
    <property type="match status" value="1"/>
</dbReference>
<evidence type="ECO:0000256" key="5">
    <source>
        <dbReference type="ARBA" id="ARBA00022842"/>
    </source>
</evidence>
<name>A0AAD5SVM0_9FUNG</name>
<organism evidence="12 13">
    <name type="scientific">Physocladia obscura</name>
    <dbReference type="NCBI Taxonomy" id="109957"/>
    <lineage>
        <taxon>Eukaryota</taxon>
        <taxon>Fungi</taxon>
        <taxon>Fungi incertae sedis</taxon>
        <taxon>Chytridiomycota</taxon>
        <taxon>Chytridiomycota incertae sedis</taxon>
        <taxon>Chytridiomycetes</taxon>
        <taxon>Chytridiales</taxon>
        <taxon>Chytriomycetaceae</taxon>
        <taxon>Physocladia</taxon>
    </lineage>
</organism>
<dbReference type="PANTHER" id="PTHR13890:SF0">
    <property type="entry name" value="MAGNESIUM TRANSPORTER MRS2 HOMOLOG, MITOCHONDRIAL"/>
    <property type="match status" value="1"/>
</dbReference>
<accession>A0AAD5SVM0</accession>
<evidence type="ECO:0000256" key="10">
    <source>
        <dbReference type="RuleBase" id="RU366042"/>
    </source>
</evidence>
<dbReference type="PANTHER" id="PTHR13890">
    <property type="entry name" value="RNA SPLICING PROTEIN MRS2, MITOCHONDRIAL"/>
    <property type="match status" value="1"/>
</dbReference>
<dbReference type="GO" id="GO:0015095">
    <property type="term" value="F:magnesium ion transmembrane transporter activity"/>
    <property type="evidence" value="ECO:0007669"/>
    <property type="project" value="TreeGrafter"/>
</dbReference>
<keyword evidence="10" id="KW-0496">Mitochondrion</keyword>
<dbReference type="GO" id="GO:0005743">
    <property type="term" value="C:mitochondrial inner membrane"/>
    <property type="evidence" value="ECO:0007669"/>
    <property type="project" value="UniProtKB-SubCell"/>
</dbReference>
<evidence type="ECO:0000256" key="9">
    <source>
        <dbReference type="ARBA" id="ARBA00023136"/>
    </source>
</evidence>